<evidence type="ECO:0000256" key="12">
    <source>
        <dbReference type="PIRSR" id="PIRSR601287-1"/>
    </source>
</evidence>
<keyword evidence="10 12" id="KW-0186">Copper</keyword>
<feature type="binding site" description="type 1 copper site" evidence="12">
    <location>
        <position position="359"/>
    </location>
    <ligand>
        <name>Cu cation</name>
        <dbReference type="ChEBI" id="CHEBI:23378"/>
        <label>1</label>
    </ligand>
</feature>
<dbReference type="SUPFAM" id="SSF49503">
    <property type="entry name" value="Cupredoxins"/>
    <property type="match status" value="3"/>
</dbReference>
<evidence type="ECO:0000313" key="18">
    <source>
        <dbReference type="Proteomes" id="UP000325415"/>
    </source>
</evidence>
<feature type="region of interest" description="Disordered" evidence="13">
    <location>
        <begin position="475"/>
        <end position="506"/>
    </location>
</feature>
<protein>
    <recommendedName>
        <fullName evidence="6">Copper-containing nitrite reductase</fullName>
        <ecNumber evidence="5">1.7.2.1</ecNumber>
    </recommendedName>
</protein>
<evidence type="ECO:0000256" key="9">
    <source>
        <dbReference type="ARBA" id="ARBA00023002"/>
    </source>
</evidence>
<dbReference type="PANTHER" id="PTHR11709">
    <property type="entry name" value="MULTI-COPPER OXIDASE"/>
    <property type="match status" value="1"/>
</dbReference>
<dbReference type="EMBL" id="QDAG01000002">
    <property type="protein sequence ID" value="KAE8129759.1"/>
    <property type="molecule type" value="Genomic_DNA"/>
</dbReference>
<feature type="binding site" description="type 1 copper site" evidence="12">
    <location>
        <position position="316"/>
    </location>
    <ligand>
        <name>Cu cation</name>
        <dbReference type="ChEBI" id="CHEBI:23378"/>
        <label>1</label>
    </ligand>
</feature>
<dbReference type="OrthoDB" id="345021at2"/>
<feature type="binding site" description="type 1 copper site" evidence="12">
    <location>
        <position position="364"/>
    </location>
    <ligand>
        <name>Cu cation</name>
        <dbReference type="ChEBI" id="CHEBI:23378"/>
        <label>1</label>
    </ligand>
</feature>
<feature type="binding site" description="type 1 copper site" evidence="12">
    <location>
        <position position="531"/>
    </location>
    <ligand>
        <name>Cu cation</name>
        <dbReference type="ChEBI" id="CHEBI:23378"/>
        <label>1</label>
    </ligand>
</feature>
<evidence type="ECO:0000313" key="17">
    <source>
        <dbReference type="EMBL" id="KAE8129759.1"/>
    </source>
</evidence>
<comment type="cofactor">
    <cofactor evidence="2 12">
        <name>Cu(2+)</name>
        <dbReference type="ChEBI" id="CHEBI:29036"/>
    </cofactor>
</comment>
<gene>
    <name evidence="17" type="ORF">DDE84_02920</name>
</gene>
<evidence type="ECO:0000256" key="1">
    <source>
        <dbReference type="ARBA" id="ARBA00001960"/>
    </source>
</evidence>
<dbReference type="GeneID" id="78126645"/>
<dbReference type="Proteomes" id="UP000325415">
    <property type="component" value="Unassembled WGS sequence"/>
</dbReference>
<accession>A0A5N6RY58</accession>
<dbReference type="Pfam" id="PF07732">
    <property type="entry name" value="Cu-oxidase_3"/>
    <property type="match status" value="1"/>
</dbReference>
<comment type="catalytic activity">
    <reaction evidence="11">
        <text>nitric oxide + Fe(III)-[cytochrome c] + H2O = Fe(II)-[cytochrome c] + nitrite + 2 H(+)</text>
        <dbReference type="Rhea" id="RHEA:15233"/>
        <dbReference type="Rhea" id="RHEA-COMP:10350"/>
        <dbReference type="Rhea" id="RHEA-COMP:14399"/>
        <dbReference type="ChEBI" id="CHEBI:15377"/>
        <dbReference type="ChEBI" id="CHEBI:15378"/>
        <dbReference type="ChEBI" id="CHEBI:16301"/>
        <dbReference type="ChEBI" id="CHEBI:16480"/>
        <dbReference type="ChEBI" id="CHEBI:29033"/>
        <dbReference type="ChEBI" id="CHEBI:29034"/>
        <dbReference type="EC" id="1.7.2.1"/>
    </reaction>
</comment>
<dbReference type="InterPro" id="IPR045087">
    <property type="entry name" value="Cu-oxidase_fam"/>
</dbReference>
<dbReference type="CDD" id="cd11020">
    <property type="entry name" value="CuRO_1_CuNIR"/>
    <property type="match status" value="1"/>
</dbReference>
<keyword evidence="18" id="KW-1185">Reference proteome</keyword>
<feature type="binding site" description="type 1 copper site" evidence="12">
    <location>
        <position position="350"/>
    </location>
    <ligand>
        <name>Cu cation</name>
        <dbReference type="ChEBI" id="CHEBI:23378"/>
        <label>1</label>
    </ligand>
</feature>
<dbReference type="AlphaFoldDB" id="A0A5N6RY58"/>
<feature type="binding site" description="type 1 copper site" evidence="12">
    <location>
        <position position="351"/>
    </location>
    <ligand>
        <name>Cu cation</name>
        <dbReference type="ChEBI" id="CHEBI:23378"/>
        <label>1</label>
    </ligand>
</feature>
<dbReference type="Gene3D" id="2.60.40.420">
    <property type="entry name" value="Cupredoxins - blue copper proteins"/>
    <property type="match status" value="3"/>
</dbReference>
<evidence type="ECO:0000256" key="7">
    <source>
        <dbReference type="ARBA" id="ARBA00022723"/>
    </source>
</evidence>
<keyword evidence="7 12" id="KW-0479">Metal-binding</keyword>
<comment type="caution">
    <text evidence="17">The sequence shown here is derived from an EMBL/GenBank/DDBJ whole genome shotgun (WGS) entry which is preliminary data.</text>
</comment>
<evidence type="ECO:0000256" key="8">
    <source>
        <dbReference type="ARBA" id="ARBA00022737"/>
    </source>
</evidence>
<evidence type="ECO:0000256" key="3">
    <source>
        <dbReference type="ARBA" id="ARBA00010609"/>
    </source>
</evidence>
<comment type="subunit">
    <text evidence="4">Homotrimer.</text>
</comment>
<keyword evidence="14" id="KW-1133">Transmembrane helix</keyword>
<keyword evidence="14" id="KW-0472">Membrane</keyword>
<feature type="compositionally biased region" description="Polar residues" evidence="13">
    <location>
        <begin position="494"/>
        <end position="503"/>
    </location>
</feature>
<comment type="cofactor">
    <cofactor evidence="1 12">
        <name>Cu(+)</name>
        <dbReference type="ChEBI" id="CHEBI:49552"/>
    </cofactor>
</comment>
<proteinExistence type="inferred from homology"/>
<evidence type="ECO:0000256" key="14">
    <source>
        <dbReference type="SAM" id="Phobius"/>
    </source>
</evidence>
<feature type="binding site" description="type 1 copper site" evidence="12">
    <location>
        <position position="311"/>
    </location>
    <ligand>
        <name>Cu cation</name>
        <dbReference type="ChEBI" id="CHEBI:23378"/>
        <label>1</label>
    </ligand>
</feature>
<evidence type="ECO:0000256" key="13">
    <source>
        <dbReference type="SAM" id="MobiDB-lite"/>
    </source>
</evidence>
<feature type="transmembrane region" description="Helical" evidence="14">
    <location>
        <begin position="48"/>
        <end position="69"/>
    </location>
</feature>
<evidence type="ECO:0000256" key="4">
    <source>
        <dbReference type="ARBA" id="ARBA00011233"/>
    </source>
</evidence>
<dbReference type="GO" id="GO:0050421">
    <property type="term" value="F:nitrite reductase (NO-forming) activity"/>
    <property type="evidence" value="ECO:0007669"/>
    <property type="project" value="UniProtKB-EC"/>
</dbReference>
<feature type="compositionally biased region" description="Polar residues" evidence="13">
    <location>
        <begin position="1"/>
        <end position="29"/>
    </location>
</feature>
<keyword evidence="9" id="KW-0560">Oxidoreductase</keyword>
<dbReference type="CDD" id="cd04208">
    <property type="entry name" value="CuRO_2_CuNIR"/>
    <property type="match status" value="1"/>
</dbReference>
<dbReference type="GO" id="GO:0005507">
    <property type="term" value="F:copper ion binding"/>
    <property type="evidence" value="ECO:0007669"/>
    <property type="project" value="InterPro"/>
</dbReference>
<reference evidence="17 18" key="1">
    <citation type="submission" date="2018-04" db="EMBL/GenBank/DDBJ databases">
        <authorList>
            <person name="Eckel V.P."/>
            <person name="Vogel R.F."/>
        </authorList>
    </citation>
    <scope>NUCLEOTIDE SEQUENCE [LARGE SCALE GENOMIC DNA]</scope>
    <source>
        <strain evidence="18">TMW 2.1764</strain>
    </source>
</reference>
<evidence type="ECO:0000256" key="10">
    <source>
        <dbReference type="ARBA" id="ARBA00023008"/>
    </source>
</evidence>
<dbReference type="Pfam" id="PF13473">
    <property type="entry name" value="Cupredoxin_1"/>
    <property type="match status" value="1"/>
</dbReference>
<dbReference type="InterPro" id="IPR028096">
    <property type="entry name" value="EfeO_Cupredoxin"/>
</dbReference>
<dbReference type="InterPro" id="IPR001287">
    <property type="entry name" value="NO2-reductase_Cu"/>
</dbReference>
<evidence type="ECO:0000256" key="6">
    <source>
        <dbReference type="ARBA" id="ARBA00017290"/>
    </source>
</evidence>
<keyword evidence="14" id="KW-0812">Transmembrane</keyword>
<sequence>MNASHDNNDSTGTPNAGASNTATPNQPHNTRPHGPRALPGESASPARYLGGLVAGAIAVVCLTVAAILIRPSLAAGTSAPGNIGATTAASAGPSSAATQVTPTGKTVRATIRAKDMTYVPNVIQVHVGDRLRVVFVNDDTQSHDLVFSNGASAPTLAPGARHNLDVGIVAGDMQGWCSLAGHREMGMSLSVKAAGSSAADGANGTENNAGTNAVGNNSGSNATAADDPTPGAAALKQQAKAGQPYPAELPALESGTVHNVTLTVTEHTQQLASGVTRRIWTYNGSTPGPVLHGRVGDTFNVTLVNKGSMGHSIDFHAGTVAPDQPMRTIAPGQSLRYSFTAARAGVWMYHCSTAPMSNHIANGMFGAVVIEPKNLPPVDHSYVLIQSELYLGAKGKPADATKIANRTPDLMAFNGRPFQYDVHPLQASAGQRIRIWVLNAGPNESWAFHVVGTQFDTVWTEGAYSIRNGFDGSSGVGTGSGTGSNSGESSTPSAPNESGTSGAQELPLLPAQGGFVEFTPTEPGHYSIVNHEMSLAEKGAHGTLDVS</sequence>
<name>A0A5N6RY58_9BIFI</name>
<dbReference type="RefSeq" id="WP_152580244.1">
    <property type="nucleotide sequence ID" value="NZ_QDAG01000002.1"/>
</dbReference>
<organism evidence="17 18">
    <name type="scientific">Bifidobacterium tibiigranuli</name>
    <dbReference type="NCBI Taxonomy" id="2172043"/>
    <lineage>
        <taxon>Bacteria</taxon>
        <taxon>Bacillati</taxon>
        <taxon>Actinomycetota</taxon>
        <taxon>Actinomycetes</taxon>
        <taxon>Bifidobacteriales</taxon>
        <taxon>Bifidobacteriaceae</taxon>
        <taxon>Bifidobacterium</taxon>
    </lineage>
</organism>
<feature type="compositionally biased region" description="Gly residues" evidence="13">
    <location>
        <begin position="475"/>
        <end position="484"/>
    </location>
</feature>
<feature type="domain" description="EfeO-type cupredoxin-like" evidence="16">
    <location>
        <begin position="104"/>
        <end position="166"/>
    </location>
</feature>
<dbReference type="PRINTS" id="PR00695">
    <property type="entry name" value="CUNO2RDTASE"/>
</dbReference>
<feature type="region of interest" description="Disordered" evidence="13">
    <location>
        <begin position="1"/>
        <end position="42"/>
    </location>
</feature>
<dbReference type="CDD" id="cd00920">
    <property type="entry name" value="Cupredoxin"/>
    <property type="match status" value="1"/>
</dbReference>
<evidence type="ECO:0000259" key="16">
    <source>
        <dbReference type="Pfam" id="PF13473"/>
    </source>
</evidence>
<dbReference type="PANTHER" id="PTHR11709:SF394">
    <property type="entry name" value="FI03373P-RELATED"/>
    <property type="match status" value="1"/>
</dbReference>
<dbReference type="EC" id="1.7.2.1" evidence="5"/>
<evidence type="ECO:0000256" key="2">
    <source>
        <dbReference type="ARBA" id="ARBA00001973"/>
    </source>
</evidence>
<evidence type="ECO:0000259" key="15">
    <source>
        <dbReference type="Pfam" id="PF07732"/>
    </source>
</evidence>
<comment type="similarity">
    <text evidence="3">Belongs to the multicopper oxidase family.</text>
</comment>
<dbReference type="InterPro" id="IPR008972">
    <property type="entry name" value="Cupredoxin"/>
</dbReference>
<evidence type="ECO:0000256" key="5">
    <source>
        <dbReference type="ARBA" id="ARBA00011882"/>
    </source>
</evidence>
<keyword evidence="8" id="KW-0677">Repeat</keyword>
<feature type="region of interest" description="Disordered" evidence="13">
    <location>
        <begin position="197"/>
        <end position="243"/>
    </location>
</feature>
<evidence type="ECO:0000256" key="11">
    <source>
        <dbReference type="ARBA" id="ARBA00049340"/>
    </source>
</evidence>
<dbReference type="InterPro" id="IPR011707">
    <property type="entry name" value="Cu-oxidase-like_N"/>
</dbReference>
<feature type="domain" description="Plastocyanin-like" evidence="15">
    <location>
        <begin position="264"/>
        <end position="374"/>
    </location>
</feature>